<evidence type="ECO:0000313" key="1">
    <source>
        <dbReference type="EMBL" id="NAS20025.1"/>
    </source>
</evidence>
<evidence type="ECO:0000313" key="2">
    <source>
        <dbReference type="Proteomes" id="UP000474042"/>
    </source>
</evidence>
<comment type="caution">
    <text evidence="1">The sequence shown here is derived from an EMBL/GenBank/DDBJ whole genome shotgun (WGS) entry which is preliminary data.</text>
</comment>
<name>A0A6L9EWD1_CLOBU</name>
<accession>A0A6L9EWD1</accession>
<sequence length="158" mass="19104">MLRQLFYHPGRECYSDNPRITPILKPEHCLENHLQYICSTCGRCICIDKDDKRDVYRWSFPFKTLEFAKLYLRTAEVSCKDPCGIYEITGKNNRVSYKIFHTKEDLEKYLLKNRDKSCKYMKPVYISKEYFESPNAQIRKLNKQEIEDYLKEQMQFKK</sequence>
<dbReference type="EMBL" id="WOFV02000168">
    <property type="protein sequence ID" value="NAS20025.1"/>
    <property type="molecule type" value="Genomic_DNA"/>
</dbReference>
<proteinExistence type="predicted"/>
<reference evidence="1 2" key="1">
    <citation type="submission" date="2020-01" db="EMBL/GenBank/DDBJ databases">
        <title>Genome sequence of a 1,3-propanediol producer, Clostridium butyricum S3.</title>
        <authorList>
            <person name="Zhou J."/>
        </authorList>
    </citation>
    <scope>NUCLEOTIDE SEQUENCE [LARGE SCALE GENOMIC DNA]</scope>
    <source>
        <strain evidence="1 2">S3</strain>
    </source>
</reference>
<organism evidence="1 2">
    <name type="scientific">Clostridium butyricum</name>
    <dbReference type="NCBI Taxonomy" id="1492"/>
    <lineage>
        <taxon>Bacteria</taxon>
        <taxon>Bacillati</taxon>
        <taxon>Bacillota</taxon>
        <taxon>Clostridia</taxon>
        <taxon>Eubacteriales</taxon>
        <taxon>Clostridiaceae</taxon>
        <taxon>Clostridium</taxon>
    </lineage>
</organism>
<protein>
    <submittedName>
        <fullName evidence="1">Uncharacterized protein</fullName>
    </submittedName>
</protein>
<dbReference type="Proteomes" id="UP000474042">
    <property type="component" value="Unassembled WGS sequence"/>
</dbReference>
<dbReference type="AlphaFoldDB" id="A0A6L9EWD1"/>
<gene>
    <name evidence="1" type="ORF">GND98_019995</name>
</gene>